<evidence type="ECO:0000256" key="8">
    <source>
        <dbReference type="SAM" id="MobiDB-lite"/>
    </source>
</evidence>
<evidence type="ECO:0000259" key="9">
    <source>
        <dbReference type="Pfam" id="PF07928"/>
    </source>
</evidence>
<dbReference type="STRING" id="1555241.A0A4P9XDG5"/>
<keyword evidence="6" id="KW-0333">Golgi apparatus</keyword>
<evidence type="ECO:0000259" key="10">
    <source>
        <dbReference type="Pfam" id="PF10475"/>
    </source>
</evidence>
<feature type="region of interest" description="Disordered" evidence="8">
    <location>
        <begin position="603"/>
        <end position="627"/>
    </location>
</feature>
<feature type="compositionally biased region" description="Polar residues" evidence="8">
    <location>
        <begin position="847"/>
        <end position="862"/>
    </location>
</feature>
<dbReference type="InterPro" id="IPR039745">
    <property type="entry name" value="Vps54"/>
</dbReference>
<evidence type="ECO:0000256" key="4">
    <source>
        <dbReference type="ARBA" id="ARBA00022448"/>
    </source>
</evidence>
<dbReference type="GO" id="GO:0019905">
    <property type="term" value="F:syntaxin binding"/>
    <property type="evidence" value="ECO:0007669"/>
    <property type="project" value="TreeGrafter"/>
</dbReference>
<name>A0A4P9XDG5_9FUNG</name>
<feature type="domain" description="Vacuolar protein sorting-associated protein 54 C-terminal" evidence="9">
    <location>
        <begin position="872"/>
        <end position="1003"/>
    </location>
</feature>
<reference evidence="12" key="1">
    <citation type="journal article" date="2018" name="Nat. Microbiol.">
        <title>Leveraging single-cell genomics to expand the fungal tree of life.</title>
        <authorList>
            <person name="Ahrendt S.R."/>
            <person name="Quandt C.A."/>
            <person name="Ciobanu D."/>
            <person name="Clum A."/>
            <person name="Salamov A."/>
            <person name="Andreopoulos B."/>
            <person name="Cheng J.F."/>
            <person name="Woyke T."/>
            <person name="Pelin A."/>
            <person name="Henrissat B."/>
            <person name="Reynolds N.K."/>
            <person name="Benny G.L."/>
            <person name="Smith M.E."/>
            <person name="James T.Y."/>
            <person name="Grigoriev I.V."/>
        </authorList>
    </citation>
    <scope>NUCLEOTIDE SEQUENCE [LARGE SCALE GENOMIC DNA]</scope>
    <source>
        <strain evidence="12">ATCC 52028</strain>
    </source>
</reference>
<evidence type="ECO:0000256" key="3">
    <source>
        <dbReference type="ARBA" id="ARBA00017665"/>
    </source>
</evidence>
<evidence type="ECO:0000313" key="12">
    <source>
        <dbReference type="Proteomes" id="UP000274922"/>
    </source>
</evidence>
<evidence type="ECO:0000256" key="7">
    <source>
        <dbReference type="ARBA" id="ARBA00023054"/>
    </source>
</evidence>
<comment type="similarity">
    <text evidence="2">Belongs to the VPS54 family.</text>
</comment>
<evidence type="ECO:0000256" key="5">
    <source>
        <dbReference type="ARBA" id="ARBA00022927"/>
    </source>
</evidence>
<dbReference type="PANTHER" id="PTHR12965">
    <property type="entry name" value="VACUOLAR PROTEIN SORTING 54"/>
    <property type="match status" value="1"/>
</dbReference>
<keyword evidence="7" id="KW-0175">Coiled coil</keyword>
<dbReference type="InterPro" id="IPR019515">
    <property type="entry name" value="VPS54_N"/>
</dbReference>
<dbReference type="GO" id="GO:0000938">
    <property type="term" value="C:GARP complex"/>
    <property type="evidence" value="ECO:0007669"/>
    <property type="project" value="InterPro"/>
</dbReference>
<feature type="compositionally biased region" description="Low complexity" evidence="8">
    <location>
        <begin position="1186"/>
        <end position="1203"/>
    </location>
</feature>
<feature type="compositionally biased region" description="Low complexity" evidence="8">
    <location>
        <begin position="807"/>
        <end position="827"/>
    </location>
</feature>
<feature type="domain" description="Vacuolar protein sorting-associated protein 54 N-terminal" evidence="10">
    <location>
        <begin position="184"/>
        <end position="299"/>
    </location>
</feature>
<dbReference type="GO" id="GO:0015031">
    <property type="term" value="P:protein transport"/>
    <property type="evidence" value="ECO:0007669"/>
    <property type="project" value="UniProtKB-KW"/>
</dbReference>
<dbReference type="PANTHER" id="PTHR12965:SF0">
    <property type="entry name" value="VACUOLAR PROTEIN SORTING-ASSOCIATED PROTEIN 54"/>
    <property type="match status" value="1"/>
</dbReference>
<keyword evidence="5" id="KW-0653">Protein transport</keyword>
<dbReference type="Pfam" id="PF07928">
    <property type="entry name" value="Vps54"/>
    <property type="match status" value="1"/>
</dbReference>
<dbReference type="OrthoDB" id="10259024at2759"/>
<dbReference type="GO" id="GO:0042147">
    <property type="term" value="P:retrograde transport, endosome to Golgi"/>
    <property type="evidence" value="ECO:0007669"/>
    <property type="project" value="InterPro"/>
</dbReference>
<keyword evidence="4" id="KW-0813">Transport</keyword>
<protein>
    <recommendedName>
        <fullName evidence="3">Vacuolar protein sorting-associated protein 54</fullName>
    </recommendedName>
</protein>
<feature type="region of interest" description="Disordered" evidence="8">
    <location>
        <begin position="111"/>
        <end position="132"/>
    </location>
</feature>
<gene>
    <name evidence="11" type="ORF">CXG81DRAFT_9881</name>
</gene>
<feature type="region of interest" description="Disordered" evidence="8">
    <location>
        <begin position="1175"/>
        <end position="1203"/>
    </location>
</feature>
<accession>A0A4P9XDG5</accession>
<dbReference type="Pfam" id="PF10475">
    <property type="entry name" value="Vps54_N"/>
    <property type="match status" value="1"/>
</dbReference>
<organism evidence="11 12">
    <name type="scientific">Caulochytrium protostelioides</name>
    <dbReference type="NCBI Taxonomy" id="1555241"/>
    <lineage>
        <taxon>Eukaryota</taxon>
        <taxon>Fungi</taxon>
        <taxon>Fungi incertae sedis</taxon>
        <taxon>Chytridiomycota</taxon>
        <taxon>Chytridiomycota incertae sedis</taxon>
        <taxon>Chytridiomycetes</taxon>
        <taxon>Caulochytriales</taxon>
        <taxon>Caulochytriaceae</taxon>
        <taxon>Caulochytrium</taxon>
    </lineage>
</organism>
<comment type="subcellular location">
    <subcellularLocation>
        <location evidence="1">Golgi apparatus</location>
        <location evidence="1">trans-Golgi network</location>
    </subcellularLocation>
</comment>
<evidence type="ECO:0000256" key="1">
    <source>
        <dbReference type="ARBA" id="ARBA00004601"/>
    </source>
</evidence>
<feature type="compositionally biased region" description="Low complexity" evidence="8">
    <location>
        <begin position="111"/>
        <end position="129"/>
    </location>
</feature>
<keyword evidence="12" id="KW-1185">Reference proteome</keyword>
<proteinExistence type="inferred from homology"/>
<dbReference type="Proteomes" id="UP000274922">
    <property type="component" value="Unassembled WGS sequence"/>
</dbReference>
<feature type="compositionally biased region" description="Gly residues" evidence="8">
    <location>
        <begin position="611"/>
        <end position="627"/>
    </location>
</feature>
<dbReference type="AlphaFoldDB" id="A0A4P9XDG5"/>
<feature type="region of interest" description="Disordered" evidence="8">
    <location>
        <begin position="807"/>
        <end position="862"/>
    </location>
</feature>
<evidence type="ECO:0000313" key="11">
    <source>
        <dbReference type="EMBL" id="RKP03191.1"/>
    </source>
</evidence>
<sequence length="1203" mass="127451">MAAADGAMRPASQLAQDFEALLNEEHAWTIKDCGRNSINAILGDPSGGVSKGLDVLPPVPATPIRKVRRDEFEPYLKAMGPALEAYQLSLAQGVPTAPADGMPAADVARAAFPGGPRSPSSPASPATAPVAPPLPSLDTIPAVFSRPDFNLADPKVWEAVTGNQNLVTPVPAALSENTLCQKDIEGHIAKVEAHLMAEISARSAGFFEALANLGALQSDSQATSTHVRRMRHDLELAKRHEVTNHFKMLQLARRRHHLTVLLQAIRKVGEIGETWPTVQTLLQTGDYLAALNVLEETMALMGPSTHAGSPTATGYDSYLADPTALSLRHVKAVAAMTSQLQSLFRETQATLERDFSQLVQEDLIETLGEMTRDGPGMLSEMAGANAAAHVTVSFEAAVAATQPLRARLADATAATSAAAASARAAAPSGAESSPSTAPLDLAIAGTSTASLPRPAKAVPPEQRFARQLRAIAIVLWRFGRLGASIHAWQTKVVTELEFLSRQRYPVKGSGHTAAAPSGAAVSTVAAAAAASTQLAVRDPTLARALKTMSFTTYIAFLVDMFRLHLHVMQRSAVVADTLAEGLDEVSQPGAHHGGLLRLAETGEEDDATAPSGGGGGGGSPVSGGMRDGGATASKMFSAFKPSKPTGSGYGHGASLSMKDRAGSLGEGLAGTAGHDSAMASHPSMLLAETYQVLGSVGEASHVLCATWIGVRLDQNAQLNAKDFYRFFRACAQFVSVSEILARRPLVALRQQLMLQSRAYLNLMHEERTKQIQILVDNEQWVLADVPVEFQRMTDSFLGANATTTRADAGASTGAHAASPAAGTAGRSAADESETRHPASHAKDASAVSDSPSRPSGMPSSASMRMMHVGQNGYYVVGGILVLVKTIADYMMCANEISYLAGDLPLRLLDLLRIFNARVDNAVLGAGALQSAGLKNITSKHIALAAQSLAFISAIVPSLRQRLILNVPSRQAAALATEFDHVLEDLRRHRNDLYNKLQAIMEERLDVHLEGLRATAWETLPPLATPDPAADANAAAMVKRVWTEADVTPPMAALVTETNTLHRVLVRYLDRPTLQTLFANIFRSYNARLVQTLGGVLLFSPAAKAHLLANVQYFLQRCSQLAHVDGPGAELDAAVSAMPVRDRAQWLAQQQQQQQQQQQRDAAGIKKSPFATAFGNMLRSGSHATQASASGASPNANSSGRPRP</sequence>
<dbReference type="Gene3D" id="6.10.250.860">
    <property type="match status" value="1"/>
</dbReference>
<dbReference type="GO" id="GO:0006896">
    <property type="term" value="P:Golgi to vacuole transport"/>
    <property type="evidence" value="ECO:0007669"/>
    <property type="project" value="TreeGrafter"/>
</dbReference>
<evidence type="ECO:0000256" key="2">
    <source>
        <dbReference type="ARBA" id="ARBA00009150"/>
    </source>
</evidence>
<dbReference type="EMBL" id="ML014127">
    <property type="protein sequence ID" value="RKP03191.1"/>
    <property type="molecule type" value="Genomic_DNA"/>
</dbReference>
<dbReference type="GO" id="GO:0005829">
    <property type="term" value="C:cytosol"/>
    <property type="evidence" value="ECO:0007669"/>
    <property type="project" value="GOC"/>
</dbReference>
<dbReference type="InterPro" id="IPR012501">
    <property type="entry name" value="Vps54_C"/>
</dbReference>
<feature type="compositionally biased region" description="Basic and acidic residues" evidence="8">
    <location>
        <begin position="828"/>
        <end position="843"/>
    </location>
</feature>
<evidence type="ECO:0000256" key="6">
    <source>
        <dbReference type="ARBA" id="ARBA00023034"/>
    </source>
</evidence>